<gene>
    <name evidence="2" type="ORF">Q9L58_006600</name>
</gene>
<comment type="caution">
    <text evidence="2">The sequence shown here is derived from an EMBL/GenBank/DDBJ whole genome shotgun (WGS) entry which is preliminary data.</text>
</comment>
<feature type="compositionally biased region" description="Basic and acidic residues" evidence="1">
    <location>
        <begin position="542"/>
        <end position="558"/>
    </location>
</feature>
<evidence type="ECO:0000256" key="1">
    <source>
        <dbReference type="SAM" id="MobiDB-lite"/>
    </source>
</evidence>
<feature type="compositionally biased region" description="Basic and acidic residues" evidence="1">
    <location>
        <begin position="446"/>
        <end position="459"/>
    </location>
</feature>
<feature type="compositionally biased region" description="Basic and acidic residues" evidence="1">
    <location>
        <begin position="34"/>
        <end position="62"/>
    </location>
</feature>
<protein>
    <submittedName>
        <fullName evidence="2">Uncharacterized protein</fullName>
    </submittedName>
</protein>
<feature type="compositionally biased region" description="Pro residues" evidence="1">
    <location>
        <begin position="482"/>
        <end position="497"/>
    </location>
</feature>
<evidence type="ECO:0000313" key="3">
    <source>
        <dbReference type="Proteomes" id="UP001447188"/>
    </source>
</evidence>
<reference evidence="2 3" key="1">
    <citation type="submission" date="2024-02" db="EMBL/GenBank/DDBJ databases">
        <title>Discinaceae phylogenomics.</title>
        <authorList>
            <person name="Dirks A.C."/>
            <person name="James T.Y."/>
        </authorList>
    </citation>
    <scope>NUCLEOTIDE SEQUENCE [LARGE SCALE GENOMIC DNA]</scope>
    <source>
        <strain evidence="2 3">ACD0624</strain>
    </source>
</reference>
<feature type="region of interest" description="Disordered" evidence="1">
    <location>
        <begin position="580"/>
        <end position="752"/>
    </location>
</feature>
<feature type="compositionally biased region" description="Polar residues" evidence="1">
    <location>
        <begin position="1"/>
        <end position="10"/>
    </location>
</feature>
<feature type="region of interest" description="Disordered" evidence="1">
    <location>
        <begin position="525"/>
        <end position="558"/>
    </location>
</feature>
<feature type="compositionally biased region" description="Acidic residues" evidence="1">
    <location>
        <begin position="21"/>
        <end position="33"/>
    </location>
</feature>
<feature type="compositionally biased region" description="Acidic residues" evidence="1">
    <location>
        <begin position="617"/>
        <end position="626"/>
    </location>
</feature>
<feature type="region of interest" description="Disordered" evidence="1">
    <location>
        <begin position="425"/>
        <end position="504"/>
    </location>
</feature>
<feature type="compositionally biased region" description="Low complexity" evidence="1">
    <location>
        <begin position="166"/>
        <end position="182"/>
    </location>
</feature>
<feature type="compositionally biased region" description="Polar residues" evidence="1">
    <location>
        <begin position="464"/>
        <end position="479"/>
    </location>
</feature>
<feature type="compositionally biased region" description="Basic residues" evidence="1">
    <location>
        <begin position="685"/>
        <end position="696"/>
    </location>
</feature>
<feature type="compositionally biased region" description="Low complexity" evidence="1">
    <location>
        <begin position="697"/>
        <end position="712"/>
    </location>
</feature>
<dbReference type="EMBL" id="JBBBZM010000094">
    <property type="protein sequence ID" value="KAL0634430.1"/>
    <property type="molecule type" value="Genomic_DNA"/>
</dbReference>
<feature type="region of interest" description="Disordered" evidence="1">
    <location>
        <begin position="387"/>
        <end position="411"/>
    </location>
</feature>
<feature type="compositionally biased region" description="Polar residues" evidence="1">
    <location>
        <begin position="63"/>
        <end position="74"/>
    </location>
</feature>
<feature type="compositionally biased region" description="Acidic residues" evidence="1">
    <location>
        <begin position="142"/>
        <end position="151"/>
    </location>
</feature>
<sequence>MRGKINNSTTDFHHSHVVVAEEADGSTTDEDGDDYGREERDIQERREALKQRGRESYAKRMESSLSSANTTPASAHNRLHNPLHDDDDDDDDDGGSVDGGSDDDNDEGDVFYNESMGNGVKKPPRKKRKSGAVDLAYHPSDNDSDTEEDEGYHDQKPGSAKRRVSSGRLPGPGRSPGLGRSPNTMAVITTPPPRSKRQEKSNPIVSRFKEGSMRDRASVVPPREIVGTLPTSSPARPEDEEGQTLMGMSTRASGLSNIHSIGSVARSTDVNGATKGSFTFGGLASFIPNPFKIVKDAKEAWDRQKQLHETTQRKKKILRDRKMRGQMAYMDLKKAGAMQGYSGNAAAVMGANAIAGGSSSRSTGVPLVSGNYTPDYTMGYEQSIGRAYSTDESRPVSRTSEQGGVGLRGRPGLVTSFASDVTMKGTSESFGAGGPHRNSCEAFETEQDKNNYETTRRSLDFVTSPCSENFSRKSISRSKVTVPPPPSRAPPPPPPLPSLAKATTNGGKFEDVKMLVKKKSKVFASTFGGRGDEGMNTSSRATSREGPTKREIKRQEHLQKKVSNLEELLEKARRELENALDTTINGSVPPLPPMPKSSRWEGLPPPKTARESVVSGEDTEGEETEVDGTPLSPGMNGSSFDGSFMAKAAEMTIMESVEEVQHEPPESANGKGKGSSKVFGILPKRTSRLNLGRRRVSSIATSAVSGSGSASVLRPQSKSMADMRGKNSPPPPQTPTEVPPMPRLVGVNGSRK</sequence>
<feature type="region of interest" description="Disordered" evidence="1">
    <location>
        <begin position="1"/>
        <end position="207"/>
    </location>
</feature>
<accession>A0ABR3GET1</accession>
<dbReference type="Proteomes" id="UP001447188">
    <property type="component" value="Unassembled WGS sequence"/>
</dbReference>
<feature type="compositionally biased region" description="Acidic residues" evidence="1">
    <location>
        <begin position="85"/>
        <end position="109"/>
    </location>
</feature>
<organism evidence="2 3">
    <name type="scientific">Discina gigas</name>
    <dbReference type="NCBI Taxonomy" id="1032678"/>
    <lineage>
        <taxon>Eukaryota</taxon>
        <taxon>Fungi</taxon>
        <taxon>Dikarya</taxon>
        <taxon>Ascomycota</taxon>
        <taxon>Pezizomycotina</taxon>
        <taxon>Pezizomycetes</taxon>
        <taxon>Pezizales</taxon>
        <taxon>Discinaceae</taxon>
        <taxon>Discina</taxon>
    </lineage>
</organism>
<keyword evidence="3" id="KW-1185">Reference proteome</keyword>
<name>A0ABR3GET1_9PEZI</name>
<proteinExistence type="predicted"/>
<feature type="compositionally biased region" description="Pro residues" evidence="1">
    <location>
        <begin position="728"/>
        <end position="742"/>
    </location>
</feature>
<evidence type="ECO:0000313" key="2">
    <source>
        <dbReference type="EMBL" id="KAL0634430.1"/>
    </source>
</evidence>